<comment type="caution">
    <text evidence="2">The sequence shown here is derived from an EMBL/GenBank/DDBJ whole genome shotgun (WGS) entry which is preliminary data.</text>
</comment>
<dbReference type="InterPro" id="IPR044819">
    <property type="entry name" value="OBL-like"/>
</dbReference>
<dbReference type="Proteomes" id="UP000283530">
    <property type="component" value="Unassembled WGS sequence"/>
</dbReference>
<dbReference type="GO" id="GO:0004806">
    <property type="term" value="F:triacylglycerol lipase activity"/>
    <property type="evidence" value="ECO:0007669"/>
    <property type="project" value="InterPro"/>
</dbReference>
<organism evidence="2 3">
    <name type="scientific">Cinnamomum micranthum f. kanehirae</name>
    <dbReference type="NCBI Taxonomy" id="337451"/>
    <lineage>
        <taxon>Eukaryota</taxon>
        <taxon>Viridiplantae</taxon>
        <taxon>Streptophyta</taxon>
        <taxon>Embryophyta</taxon>
        <taxon>Tracheophyta</taxon>
        <taxon>Spermatophyta</taxon>
        <taxon>Magnoliopsida</taxon>
        <taxon>Magnoliidae</taxon>
        <taxon>Laurales</taxon>
        <taxon>Lauraceae</taxon>
        <taxon>Cinnamomum</taxon>
    </lineage>
</organism>
<dbReference type="GO" id="GO:0006629">
    <property type="term" value="P:lipid metabolic process"/>
    <property type="evidence" value="ECO:0007669"/>
    <property type="project" value="InterPro"/>
</dbReference>
<proteinExistence type="predicted"/>
<evidence type="ECO:0000313" key="3">
    <source>
        <dbReference type="Proteomes" id="UP000283530"/>
    </source>
</evidence>
<dbReference type="Gene3D" id="3.40.50.1820">
    <property type="entry name" value="alpha/beta hydrolase"/>
    <property type="match status" value="1"/>
</dbReference>
<sequence length="479" mass="55201">MASSDYLIVRPEKARWLDLLHLLIFRPRLSECEFIDMSVSHDAKLYDQPPFLMVISLVLQKFLLLIEKPLQIFGHVVEFPFNLVFVNGGLFGLLLKIITFSVVIPKEGTETWWTFLGLMDPRLDLTKSSSLITYLPQFGAIKTVFGVDLLELMLMASKVAYENAAVVEYAVTKRWKMNFVGFYDCWNKFTKTYGTQAYIFTDTAKDASMIVVSFRGTAFWAAKDYVTDVDFSFLSMGKMGKVHIGLLKALGLQDEKDYVKGWPKDYTGDADKIPVYYVVREQLRTLIQTHPNAKIIFTGHSMGAALSSIYPALLSLHEETDILDKTTGILNNGRLRPGDETFGNYMVDLLKGKYCLRVTYRYDIVVRVPFDNPFFQFKHFGKCIYYRSWYHGEVVMQEPNRNYFDLRYFPNMYYTQFKDFFTSLLILPIKEGKEYRETVPSLIYRAIGFAIPGVPCHSPRDYLNAIKLGKVTISDEEIV</sequence>
<dbReference type="PANTHER" id="PTHR46086">
    <property type="entry name" value="ALPHA/BETA-HYDROLASES SUPERFAMILY PROTEIN"/>
    <property type="match status" value="1"/>
</dbReference>
<dbReference type="InterPro" id="IPR029058">
    <property type="entry name" value="AB_hydrolase_fold"/>
</dbReference>
<dbReference type="STRING" id="337451.A0A3S3NEI1"/>
<dbReference type="InterPro" id="IPR002921">
    <property type="entry name" value="Fungal_lipase-type"/>
</dbReference>
<dbReference type="PANTHER" id="PTHR46086:SF17">
    <property type="entry name" value="ALPHA_BETA-HYDROLASES SUPERFAMILY PROTEIN"/>
    <property type="match status" value="1"/>
</dbReference>
<dbReference type="CDD" id="cd00519">
    <property type="entry name" value="Lipase_3"/>
    <property type="match status" value="1"/>
</dbReference>
<evidence type="ECO:0000313" key="2">
    <source>
        <dbReference type="EMBL" id="RWR97745.1"/>
    </source>
</evidence>
<accession>A0A3S3NEI1</accession>
<keyword evidence="3" id="KW-1185">Reference proteome</keyword>
<dbReference type="OrthoDB" id="438440at2759"/>
<dbReference type="EMBL" id="QPKB01000037">
    <property type="protein sequence ID" value="RWR97745.1"/>
    <property type="molecule type" value="Genomic_DNA"/>
</dbReference>
<evidence type="ECO:0000259" key="1">
    <source>
        <dbReference type="Pfam" id="PF01764"/>
    </source>
</evidence>
<feature type="domain" description="Fungal lipase-type" evidence="1">
    <location>
        <begin position="211"/>
        <end position="371"/>
    </location>
</feature>
<dbReference type="AlphaFoldDB" id="A0A3S3NEI1"/>
<protein>
    <submittedName>
        <fullName evidence="2">Phospholipase A1-IIbeta</fullName>
    </submittedName>
</protein>
<dbReference type="SUPFAM" id="SSF53474">
    <property type="entry name" value="alpha/beta-Hydrolases"/>
    <property type="match status" value="1"/>
</dbReference>
<name>A0A3S3NEI1_9MAGN</name>
<dbReference type="Pfam" id="PF01764">
    <property type="entry name" value="Lipase_3"/>
    <property type="match status" value="1"/>
</dbReference>
<reference evidence="2 3" key="1">
    <citation type="journal article" date="2019" name="Nat. Plants">
        <title>Stout camphor tree genome fills gaps in understanding of flowering plant genome evolution.</title>
        <authorList>
            <person name="Chaw S.M."/>
            <person name="Liu Y.C."/>
            <person name="Wu Y.W."/>
            <person name="Wang H.Y."/>
            <person name="Lin C.I."/>
            <person name="Wu C.S."/>
            <person name="Ke H.M."/>
            <person name="Chang L.Y."/>
            <person name="Hsu C.Y."/>
            <person name="Yang H.T."/>
            <person name="Sudianto E."/>
            <person name="Hsu M.H."/>
            <person name="Wu K.P."/>
            <person name="Wang L.N."/>
            <person name="Leebens-Mack J.H."/>
            <person name="Tsai I.J."/>
        </authorList>
    </citation>
    <scope>NUCLEOTIDE SEQUENCE [LARGE SCALE GENOMIC DNA]</scope>
    <source>
        <strain evidence="3">cv. Chaw 1501</strain>
        <tissue evidence="2">Young leaves</tissue>
    </source>
</reference>
<gene>
    <name evidence="2" type="ORF">CKAN_02719900</name>
</gene>